<sequence>MPQANVMNKSIVCFLTFLMTLLLVPAVYAAQADVQVKNSDIADEIITMSWLDRLKWENEDKTVQVKIGGLYGFDWAQISNDSRVGSVYDPVQNHKEEVRLAEPIIGLKLYDRFEFRLQYEIAGKRGQFLDLWGQIKDIPYLGKIKVGNFKEPFSMSVLAGRTGSTMMEYSPSTVFAQARNLGIQFENTYLDDRINAAAGIFNKSNYLDNSFTDNNSGMDLTGRIGWRPYLEDDGKKLIHVGLGYSHQFLDADAQKTSFSPTTGSNLSLIKLSGTGSIAAYSQDLVNLELAGVWDQFWLQSEYTSAYLNTKDRNNAYFSGYHVDVGYILTGESKPFKSANAVFGAIIPKEPFNPLNGTWGALEVAAQYSHEDMNDYHANVRGGVQDNIGVALNWYLNAHTRVAGNYIHAGVAGRENSALSNGEMDIYQCRVMFYF</sequence>
<gene>
    <name evidence="2" type="ORF">SAMN06295933_1527</name>
</gene>
<dbReference type="Pfam" id="PF07396">
    <property type="entry name" value="Porin_O_P"/>
    <property type="match status" value="1"/>
</dbReference>
<reference evidence="3" key="1">
    <citation type="submission" date="2017-04" db="EMBL/GenBank/DDBJ databases">
        <authorList>
            <person name="Varghese N."/>
            <person name="Submissions S."/>
        </authorList>
    </citation>
    <scope>NUCLEOTIDE SEQUENCE [LARGE SCALE GENOMIC DNA]</scope>
    <source>
        <strain evidence="3">K3S</strain>
    </source>
</reference>
<evidence type="ECO:0000313" key="3">
    <source>
        <dbReference type="Proteomes" id="UP000192906"/>
    </source>
</evidence>
<dbReference type="InterPro" id="IPR023614">
    <property type="entry name" value="Porin_dom_sf"/>
</dbReference>
<name>A0A1X7D1I2_9BACT</name>
<feature type="signal peptide" evidence="1">
    <location>
        <begin position="1"/>
        <end position="29"/>
    </location>
</feature>
<dbReference type="AlphaFoldDB" id="A0A1X7D1I2"/>
<dbReference type="SUPFAM" id="SSF56935">
    <property type="entry name" value="Porins"/>
    <property type="match status" value="1"/>
</dbReference>
<dbReference type="STRING" id="1519643.SAMN06295933_1527"/>
<organism evidence="2 3">
    <name type="scientific">Desulfovibrio gilichinskyi</name>
    <dbReference type="NCBI Taxonomy" id="1519643"/>
    <lineage>
        <taxon>Bacteria</taxon>
        <taxon>Pseudomonadati</taxon>
        <taxon>Thermodesulfobacteriota</taxon>
        <taxon>Desulfovibrionia</taxon>
        <taxon>Desulfovibrionales</taxon>
        <taxon>Desulfovibrionaceae</taxon>
        <taxon>Desulfovibrio</taxon>
    </lineage>
</organism>
<evidence type="ECO:0000313" key="2">
    <source>
        <dbReference type="EMBL" id="SMF06939.1"/>
    </source>
</evidence>
<dbReference type="Proteomes" id="UP000192906">
    <property type="component" value="Unassembled WGS sequence"/>
</dbReference>
<keyword evidence="3" id="KW-1185">Reference proteome</keyword>
<keyword evidence="1" id="KW-0732">Signal</keyword>
<dbReference type="InterPro" id="IPR010870">
    <property type="entry name" value="Porin_O/P"/>
</dbReference>
<feature type="chain" id="PRO_5012326859" evidence="1">
    <location>
        <begin position="30"/>
        <end position="434"/>
    </location>
</feature>
<dbReference type="RefSeq" id="WP_085100662.1">
    <property type="nucleotide sequence ID" value="NZ_FWZU01000002.1"/>
</dbReference>
<evidence type="ECO:0000256" key="1">
    <source>
        <dbReference type="SAM" id="SignalP"/>
    </source>
</evidence>
<dbReference type="Gene3D" id="2.40.160.10">
    <property type="entry name" value="Porin"/>
    <property type="match status" value="1"/>
</dbReference>
<proteinExistence type="predicted"/>
<dbReference type="OrthoDB" id="5442696at2"/>
<protein>
    <submittedName>
        <fullName evidence="2">Phosphate-selective porin OprO and OprP</fullName>
    </submittedName>
</protein>
<accession>A0A1X7D1I2</accession>
<dbReference type="EMBL" id="FWZU01000002">
    <property type="protein sequence ID" value="SMF06939.1"/>
    <property type="molecule type" value="Genomic_DNA"/>
</dbReference>